<dbReference type="SUPFAM" id="SSF56281">
    <property type="entry name" value="Metallo-hydrolase/oxidoreductase"/>
    <property type="match status" value="1"/>
</dbReference>
<feature type="chain" id="PRO_5044026193" evidence="1">
    <location>
        <begin position="20"/>
        <end position="127"/>
    </location>
</feature>
<dbReference type="EMBL" id="JAQNSI010000406">
    <property type="protein sequence ID" value="MDC1901706.1"/>
    <property type="molecule type" value="Genomic_DNA"/>
</dbReference>
<name>A0AAW6H4L5_BACUN</name>
<dbReference type="Proteomes" id="UP001222603">
    <property type="component" value="Unassembled WGS sequence"/>
</dbReference>
<organism evidence="2 3">
    <name type="scientific">Bacteroides uniformis</name>
    <dbReference type="NCBI Taxonomy" id="820"/>
    <lineage>
        <taxon>Bacteria</taxon>
        <taxon>Pseudomonadati</taxon>
        <taxon>Bacteroidota</taxon>
        <taxon>Bacteroidia</taxon>
        <taxon>Bacteroidales</taxon>
        <taxon>Bacteroidaceae</taxon>
        <taxon>Bacteroides</taxon>
    </lineage>
</organism>
<protein>
    <submittedName>
        <fullName evidence="2">MBL fold metallo-hydrolase</fullName>
    </submittedName>
</protein>
<dbReference type="InterPro" id="IPR036866">
    <property type="entry name" value="RibonucZ/Hydroxyglut_hydro"/>
</dbReference>
<dbReference type="PROSITE" id="PS51257">
    <property type="entry name" value="PROKAR_LIPOPROTEIN"/>
    <property type="match status" value="1"/>
</dbReference>
<gene>
    <name evidence="2" type="ORF">POZ10_13905</name>
</gene>
<accession>A0AAW6H4L5</accession>
<sequence>MKNKTWTCLVVVSAALLMAGCGSRTKKQTNEDVSMDSVGVTCSGVKTLQLEGVQATWIQDNAGEHLMPRTIFPDASDELMESLSLQGGIPSSMSTFLVDTNGIRILFDTGMGAPGSRLLPGLQSLGI</sequence>
<evidence type="ECO:0000256" key="1">
    <source>
        <dbReference type="SAM" id="SignalP"/>
    </source>
</evidence>
<dbReference type="AlphaFoldDB" id="A0AAW6H4L5"/>
<comment type="caution">
    <text evidence="2">The sequence shown here is derived from an EMBL/GenBank/DDBJ whole genome shotgun (WGS) entry which is preliminary data.</text>
</comment>
<feature type="signal peptide" evidence="1">
    <location>
        <begin position="1"/>
        <end position="19"/>
    </location>
</feature>
<proteinExistence type="predicted"/>
<reference evidence="2" key="1">
    <citation type="submission" date="2022-10" db="EMBL/GenBank/DDBJ databases">
        <title>Human gut microbiome strain richness.</title>
        <authorList>
            <person name="Chen-Liaw A."/>
        </authorList>
    </citation>
    <scope>NUCLEOTIDE SEQUENCE</scope>
    <source>
        <strain evidence="2">1001713st1_F9_1001713B170221_170320</strain>
    </source>
</reference>
<evidence type="ECO:0000313" key="2">
    <source>
        <dbReference type="EMBL" id="MDC1901706.1"/>
    </source>
</evidence>
<evidence type="ECO:0000313" key="3">
    <source>
        <dbReference type="Proteomes" id="UP001222603"/>
    </source>
</evidence>
<keyword evidence="1" id="KW-0732">Signal</keyword>
<dbReference type="Gene3D" id="3.60.15.10">
    <property type="entry name" value="Ribonuclease Z/Hydroxyacylglutathione hydrolase-like"/>
    <property type="match status" value="1"/>
</dbReference>
<feature type="non-terminal residue" evidence="2">
    <location>
        <position position="127"/>
    </location>
</feature>